<dbReference type="SUPFAM" id="SSF55073">
    <property type="entry name" value="Nucleotide cyclase"/>
    <property type="match status" value="1"/>
</dbReference>
<dbReference type="Gene3D" id="3.20.20.450">
    <property type="entry name" value="EAL domain"/>
    <property type="match status" value="1"/>
</dbReference>
<dbReference type="AlphaFoldDB" id="A0A255YHY9"/>
<dbReference type="InterPro" id="IPR052155">
    <property type="entry name" value="Biofilm_reg_signaling"/>
</dbReference>
<keyword evidence="4" id="KW-1185">Reference proteome</keyword>
<dbReference type="OrthoDB" id="9814202at2"/>
<evidence type="ECO:0000259" key="1">
    <source>
        <dbReference type="PROSITE" id="PS50883"/>
    </source>
</evidence>
<gene>
    <name evidence="3" type="ORF">CHU93_09280</name>
</gene>
<dbReference type="SUPFAM" id="SSF141868">
    <property type="entry name" value="EAL domain-like"/>
    <property type="match status" value="1"/>
</dbReference>
<proteinExistence type="predicted"/>
<dbReference type="RefSeq" id="WP_094473803.1">
    <property type="nucleotide sequence ID" value="NZ_NOXT01000110.1"/>
</dbReference>
<dbReference type="InterPro" id="IPR035919">
    <property type="entry name" value="EAL_sf"/>
</dbReference>
<dbReference type="SMART" id="SM00052">
    <property type="entry name" value="EAL"/>
    <property type="match status" value="1"/>
</dbReference>
<evidence type="ECO:0000259" key="2">
    <source>
        <dbReference type="PROSITE" id="PS50887"/>
    </source>
</evidence>
<dbReference type="Pfam" id="PF00990">
    <property type="entry name" value="GGDEF"/>
    <property type="match status" value="1"/>
</dbReference>
<dbReference type="Pfam" id="PF00563">
    <property type="entry name" value="EAL"/>
    <property type="match status" value="1"/>
</dbReference>
<evidence type="ECO:0000313" key="3">
    <source>
        <dbReference type="EMBL" id="OYQ28294.1"/>
    </source>
</evidence>
<dbReference type="PROSITE" id="PS50883">
    <property type="entry name" value="EAL"/>
    <property type="match status" value="1"/>
</dbReference>
<dbReference type="InterPro" id="IPR000160">
    <property type="entry name" value="GGDEF_dom"/>
</dbReference>
<name>A0A255YHY9_9SPHN</name>
<dbReference type="PANTHER" id="PTHR44757:SF2">
    <property type="entry name" value="BIOFILM ARCHITECTURE MAINTENANCE PROTEIN MBAA"/>
    <property type="match status" value="1"/>
</dbReference>
<accession>A0A255YHY9</accession>
<dbReference type="PROSITE" id="PS50887">
    <property type="entry name" value="GGDEF"/>
    <property type="match status" value="1"/>
</dbReference>
<dbReference type="Proteomes" id="UP000216991">
    <property type="component" value="Unassembled WGS sequence"/>
</dbReference>
<dbReference type="NCBIfam" id="TIGR00254">
    <property type="entry name" value="GGDEF"/>
    <property type="match status" value="1"/>
</dbReference>
<reference evidence="3 4" key="1">
    <citation type="submission" date="2017-07" db="EMBL/GenBank/DDBJ databases">
        <title>Sandarakinorhabdus cyanobacteriorum sp. nov., a novel bacterium isolated from cyanobacterial aggregates in a eutrophic lake.</title>
        <authorList>
            <person name="Cai H."/>
        </authorList>
    </citation>
    <scope>NUCLEOTIDE SEQUENCE [LARGE SCALE GENOMIC DNA]</scope>
    <source>
        <strain evidence="3 4">TH057</strain>
    </source>
</reference>
<dbReference type="Gene3D" id="3.30.70.270">
    <property type="match status" value="1"/>
</dbReference>
<dbReference type="PANTHER" id="PTHR44757">
    <property type="entry name" value="DIGUANYLATE CYCLASE DGCP"/>
    <property type="match status" value="1"/>
</dbReference>
<organism evidence="3 4">
    <name type="scientific">Sandarakinorhabdus cyanobacteriorum</name>
    <dbReference type="NCBI Taxonomy" id="1981098"/>
    <lineage>
        <taxon>Bacteria</taxon>
        <taxon>Pseudomonadati</taxon>
        <taxon>Pseudomonadota</taxon>
        <taxon>Alphaproteobacteria</taxon>
        <taxon>Sphingomonadales</taxon>
        <taxon>Sphingosinicellaceae</taxon>
        <taxon>Sandarakinorhabdus</taxon>
    </lineage>
</organism>
<dbReference type="InterPro" id="IPR029787">
    <property type="entry name" value="Nucleotide_cyclase"/>
</dbReference>
<dbReference type="CDD" id="cd01949">
    <property type="entry name" value="GGDEF"/>
    <property type="match status" value="1"/>
</dbReference>
<dbReference type="InterPro" id="IPR043128">
    <property type="entry name" value="Rev_trsase/Diguanyl_cyclase"/>
</dbReference>
<evidence type="ECO:0000313" key="4">
    <source>
        <dbReference type="Proteomes" id="UP000216991"/>
    </source>
</evidence>
<feature type="domain" description="GGDEF" evidence="2">
    <location>
        <begin position="40"/>
        <end position="170"/>
    </location>
</feature>
<comment type="caution">
    <text evidence="3">The sequence shown here is derived from an EMBL/GenBank/DDBJ whole genome shotgun (WGS) entry which is preliminary data.</text>
</comment>
<evidence type="ECO:0008006" key="5">
    <source>
        <dbReference type="Google" id="ProtNLM"/>
    </source>
</evidence>
<protein>
    <recommendedName>
        <fullName evidence="5">GGDEF-domain containing protein</fullName>
    </recommendedName>
</protein>
<dbReference type="EMBL" id="NOXT01000110">
    <property type="protein sequence ID" value="OYQ28294.1"/>
    <property type="molecule type" value="Genomic_DNA"/>
</dbReference>
<dbReference type="CDD" id="cd01948">
    <property type="entry name" value="EAL"/>
    <property type="match status" value="1"/>
</dbReference>
<dbReference type="SMART" id="SM00267">
    <property type="entry name" value="GGDEF"/>
    <property type="match status" value="1"/>
</dbReference>
<feature type="domain" description="EAL" evidence="1">
    <location>
        <begin position="190"/>
        <end position="452"/>
    </location>
</feature>
<sequence length="462" mass="49041">MANVADIESGMIDPLTGLLQRRGFRSIVADRLAGLAAPEARPTLLLLDLDRFKTVNDSAGHDTGDAVLQRVAHRIRRAAGPDATVARTSGDEFAVFLPTGDGVGALADKLLELVGHPYAVNGHAITISGSIGIAQAPGDGIDADALLRSAAIALHQAELEGRNRQRKFEPSMQDRARLRLALETDLRAALALQQVKLREALTLDQFAVHYQPIVDLATGQLTGFEALLRWQHPTRGTLNPDGFIPLAESIGLIGALGSWILRRARHDAARWPLPAHGTPLQLSVNVSPLQLREGPALIAGITEALQGAGLPAQRLEIEITENAMAEQGASVLADIHRLGVRLAIDDFGTGYSSLSRLAQFSFDRIKIDRSFVQVVGGTAGSARPVAPSNAAWMIRPIAALGTGLGISTVAEGVETAAQASLVWEAGVTEMQGYLVSTPVPADAVPALIARLDQASPYWGVRR</sequence>
<dbReference type="InterPro" id="IPR001633">
    <property type="entry name" value="EAL_dom"/>
</dbReference>